<dbReference type="Pfam" id="PF00069">
    <property type="entry name" value="Pkinase"/>
    <property type="match status" value="1"/>
</dbReference>
<dbReference type="PROSITE" id="PS50011">
    <property type="entry name" value="PROTEIN_KINASE_DOM"/>
    <property type="match status" value="1"/>
</dbReference>
<evidence type="ECO:0000313" key="2">
    <source>
        <dbReference type="EMBL" id="KAK2613394.1"/>
    </source>
</evidence>
<accession>A0AAD9SPH2</accession>
<evidence type="ECO:0000259" key="1">
    <source>
        <dbReference type="PROSITE" id="PS50011"/>
    </source>
</evidence>
<organism evidence="2 3">
    <name type="scientific">Phomopsis amygdali</name>
    <name type="common">Fusicoccum amygdali</name>
    <dbReference type="NCBI Taxonomy" id="1214568"/>
    <lineage>
        <taxon>Eukaryota</taxon>
        <taxon>Fungi</taxon>
        <taxon>Dikarya</taxon>
        <taxon>Ascomycota</taxon>
        <taxon>Pezizomycotina</taxon>
        <taxon>Sordariomycetes</taxon>
        <taxon>Sordariomycetidae</taxon>
        <taxon>Diaporthales</taxon>
        <taxon>Diaporthaceae</taxon>
        <taxon>Diaporthe</taxon>
    </lineage>
</organism>
<dbReference type="InterPro" id="IPR000719">
    <property type="entry name" value="Prot_kinase_dom"/>
</dbReference>
<dbReference type="InterPro" id="IPR011009">
    <property type="entry name" value="Kinase-like_dom_sf"/>
</dbReference>
<keyword evidence="3" id="KW-1185">Reference proteome</keyword>
<comment type="caution">
    <text evidence="2">The sequence shown here is derived from an EMBL/GenBank/DDBJ whole genome shotgun (WGS) entry which is preliminary data.</text>
</comment>
<dbReference type="AlphaFoldDB" id="A0AAD9SPH2"/>
<dbReference type="GO" id="GO:0005524">
    <property type="term" value="F:ATP binding"/>
    <property type="evidence" value="ECO:0007669"/>
    <property type="project" value="InterPro"/>
</dbReference>
<sequence>MDVVGIFGDHDEYEGAQVTFRLEKTGERIVVSLFRSETTETSDEESRSLPLVDKLIMLLGQSLVTDDDDEQQILMDEAVDPIYQAAEAIISEFESTAANSTNEHQPSQGSSLHAILYPKASHYRLQSTTRLNGPVLIPIAPSEEYCISFDDGRALLENQAQIQADCSLLRYSTHQIRVIEEFLWGDGTVCLVTVDAQNQTFLCKAMRDGLRNSSLVREIDCLQRISQASPGLANRRTALQVPALKGYVEYPENGVILGVLREWIPSKYKLRDLEKTTSQDLDAPQELREKWAGQIRETIQTLHTMGVVWGDAKPSNIIIDLNDDAWIIDFGGSWTDGWVDEDLQETIEGDEQGVARILKLLDVDA</sequence>
<protein>
    <recommendedName>
        <fullName evidence="1">Protein kinase domain-containing protein</fullName>
    </recommendedName>
</protein>
<dbReference type="Gene3D" id="1.10.510.10">
    <property type="entry name" value="Transferase(Phosphotransferase) domain 1"/>
    <property type="match status" value="1"/>
</dbReference>
<proteinExistence type="predicted"/>
<gene>
    <name evidence="2" type="ORF">N8I77_000312</name>
</gene>
<dbReference type="GO" id="GO:0004672">
    <property type="term" value="F:protein kinase activity"/>
    <property type="evidence" value="ECO:0007669"/>
    <property type="project" value="InterPro"/>
</dbReference>
<dbReference type="EMBL" id="JAUJFL010000001">
    <property type="protein sequence ID" value="KAK2613394.1"/>
    <property type="molecule type" value="Genomic_DNA"/>
</dbReference>
<dbReference type="Proteomes" id="UP001265746">
    <property type="component" value="Unassembled WGS sequence"/>
</dbReference>
<feature type="domain" description="Protein kinase" evidence="1">
    <location>
        <begin position="178"/>
        <end position="365"/>
    </location>
</feature>
<reference evidence="2" key="1">
    <citation type="submission" date="2023-06" db="EMBL/GenBank/DDBJ databases">
        <authorList>
            <person name="Noh H."/>
        </authorList>
    </citation>
    <scope>NUCLEOTIDE SEQUENCE</scope>
    <source>
        <strain evidence="2">DUCC20226</strain>
    </source>
</reference>
<name>A0AAD9SPH2_PHOAM</name>
<evidence type="ECO:0000313" key="3">
    <source>
        <dbReference type="Proteomes" id="UP001265746"/>
    </source>
</evidence>
<dbReference type="SUPFAM" id="SSF56112">
    <property type="entry name" value="Protein kinase-like (PK-like)"/>
    <property type="match status" value="1"/>
</dbReference>